<gene>
    <name evidence="1" type="ORF">HNR73_002231</name>
</gene>
<dbReference type="AlphaFoldDB" id="A0A841FAT9"/>
<accession>A0A841FAT9</accession>
<reference evidence="1 2" key="1">
    <citation type="submission" date="2020-08" db="EMBL/GenBank/DDBJ databases">
        <title>Genomic Encyclopedia of Type Strains, Phase IV (KMG-IV): sequencing the most valuable type-strain genomes for metagenomic binning, comparative biology and taxonomic classification.</title>
        <authorList>
            <person name="Goeker M."/>
        </authorList>
    </citation>
    <scope>NUCLEOTIDE SEQUENCE [LARGE SCALE GENOMIC DNA]</scope>
    <source>
        <strain evidence="1 2">YIM 65646</strain>
    </source>
</reference>
<proteinExistence type="predicted"/>
<dbReference type="EMBL" id="JACHGT010000004">
    <property type="protein sequence ID" value="MBB6034381.1"/>
    <property type="molecule type" value="Genomic_DNA"/>
</dbReference>
<protein>
    <recommendedName>
        <fullName evidence="3">Arsenate reductase</fullName>
    </recommendedName>
</protein>
<evidence type="ECO:0000313" key="2">
    <source>
        <dbReference type="Proteomes" id="UP000548476"/>
    </source>
</evidence>
<dbReference type="Proteomes" id="UP000548476">
    <property type="component" value="Unassembled WGS sequence"/>
</dbReference>
<organism evidence="1 2">
    <name type="scientific">Phytomonospora endophytica</name>
    <dbReference type="NCBI Taxonomy" id="714109"/>
    <lineage>
        <taxon>Bacteria</taxon>
        <taxon>Bacillati</taxon>
        <taxon>Actinomycetota</taxon>
        <taxon>Actinomycetes</taxon>
        <taxon>Micromonosporales</taxon>
        <taxon>Micromonosporaceae</taxon>
        <taxon>Phytomonospora</taxon>
    </lineage>
</organism>
<sequence length="109" mass="11263">MSLDWVPDACTLPTAERPARLAEFDGLFAAHLTATALDAPTRARITLSGDTGLPARVGELAARESSCCSFLTFTVTPTSTGADLDIEVPGAHSGVLAALVARAEAVIRP</sequence>
<evidence type="ECO:0008006" key="3">
    <source>
        <dbReference type="Google" id="ProtNLM"/>
    </source>
</evidence>
<name>A0A841FAT9_9ACTN</name>
<comment type="caution">
    <text evidence="1">The sequence shown here is derived from an EMBL/GenBank/DDBJ whole genome shotgun (WGS) entry which is preliminary data.</text>
</comment>
<evidence type="ECO:0000313" key="1">
    <source>
        <dbReference type="EMBL" id="MBB6034381.1"/>
    </source>
</evidence>
<dbReference type="RefSeq" id="WP_184787239.1">
    <property type="nucleotide sequence ID" value="NZ_BONT01000045.1"/>
</dbReference>
<keyword evidence="2" id="KW-1185">Reference proteome</keyword>